<keyword evidence="2" id="KW-1185">Reference proteome</keyword>
<dbReference type="Proteomes" id="UP000186104">
    <property type="component" value="Chromosome"/>
</dbReference>
<dbReference type="OrthoDB" id="2061990at2"/>
<accession>A0A173LJV0</accession>
<gene>
    <name evidence="1" type="ORF">BJL86_1005</name>
</gene>
<sequence>MEPIEVNAGGFYLRALRVDDRIDDTAATGEILGLTPERALARIDEFTRGWAEETELSWAVCAQTDVTCLAIITYDVGRDDLTLAASPAHAEPDEEFAGPFAAIERFVVATYRQDE</sequence>
<evidence type="ECO:0000313" key="1">
    <source>
        <dbReference type="EMBL" id="ANI91798.1"/>
    </source>
</evidence>
<dbReference type="EMBL" id="CP015961">
    <property type="protein sequence ID" value="ANI91798.1"/>
    <property type="molecule type" value="Genomic_DNA"/>
</dbReference>
<dbReference type="STRING" id="499555.BJL86_1005"/>
<organism evidence="1 2">
    <name type="scientific">Dietzia timorensis</name>
    <dbReference type="NCBI Taxonomy" id="499555"/>
    <lineage>
        <taxon>Bacteria</taxon>
        <taxon>Bacillati</taxon>
        <taxon>Actinomycetota</taxon>
        <taxon>Actinomycetes</taxon>
        <taxon>Mycobacteriales</taxon>
        <taxon>Dietziaceae</taxon>
        <taxon>Dietzia</taxon>
    </lineage>
</organism>
<reference evidence="1 2" key="1">
    <citation type="submission" date="2016-06" db="EMBL/GenBank/DDBJ databases">
        <title>Complete genome sequence of a saline-alkali tolerant type strain Dietzia timorensis ID05-A0528T.</title>
        <authorList>
            <person name="Wu X."/>
        </authorList>
    </citation>
    <scope>NUCLEOTIDE SEQUENCE [LARGE SCALE GENOMIC DNA]</scope>
    <source>
        <strain evidence="1 2">ID05-A0528</strain>
    </source>
</reference>
<dbReference type="KEGG" id="dtm:BJL86_1005"/>
<proteinExistence type="predicted"/>
<dbReference type="RefSeq" id="WP_075844859.1">
    <property type="nucleotide sequence ID" value="NZ_CP015961.1"/>
</dbReference>
<name>A0A173LJV0_9ACTN</name>
<protein>
    <submittedName>
        <fullName evidence="1">Uncharacterized protein</fullName>
    </submittedName>
</protein>
<evidence type="ECO:0000313" key="2">
    <source>
        <dbReference type="Proteomes" id="UP000186104"/>
    </source>
</evidence>
<dbReference type="AlphaFoldDB" id="A0A173LJV0"/>